<proteinExistence type="predicted"/>
<dbReference type="AlphaFoldDB" id="A0A5Q0CBC1"/>
<keyword evidence="2" id="KW-1003">Cell membrane</keyword>
<keyword evidence="5 11" id="KW-0732">Signal</keyword>
<accession>A0A5Q0CBC1</accession>
<dbReference type="EMBL" id="CP043499">
    <property type="protein sequence ID" value="QFY63198.1"/>
    <property type="molecule type" value="Genomic_DNA"/>
</dbReference>
<evidence type="ECO:0000259" key="12">
    <source>
        <dbReference type="PROSITE" id="PS51007"/>
    </source>
</evidence>
<comment type="cofactor">
    <cofactor evidence="9">
        <name>heme c</name>
        <dbReference type="ChEBI" id="CHEBI:61717"/>
    </cofactor>
    <text evidence="9">Binds 3 heme c groups covalently per subunit.</text>
</comment>
<dbReference type="GO" id="GO:0005886">
    <property type="term" value="C:plasma membrane"/>
    <property type="evidence" value="ECO:0007669"/>
    <property type="project" value="UniProtKB-SubCell"/>
</dbReference>
<organism evidence="13 14">
    <name type="scientific">Rhizobium grahamii</name>
    <dbReference type="NCBI Taxonomy" id="1120045"/>
    <lineage>
        <taxon>Bacteria</taxon>
        <taxon>Pseudomonadati</taxon>
        <taxon>Pseudomonadota</taxon>
        <taxon>Alphaproteobacteria</taxon>
        <taxon>Hyphomicrobiales</taxon>
        <taxon>Rhizobiaceae</taxon>
        <taxon>Rhizobium/Agrobacterium group</taxon>
        <taxon>Rhizobium</taxon>
    </lineage>
</organism>
<feature type="binding site" description="covalent" evidence="9">
    <location>
        <position position="44"/>
    </location>
    <ligand>
        <name>heme c</name>
        <dbReference type="ChEBI" id="CHEBI:61717"/>
        <label>1</label>
    </ligand>
</feature>
<dbReference type="GO" id="GO:0005506">
    <property type="term" value="F:iron ion binding"/>
    <property type="evidence" value="ECO:0007669"/>
    <property type="project" value="InterPro"/>
</dbReference>
<dbReference type="RefSeq" id="WP_153273169.1">
    <property type="nucleotide sequence ID" value="NZ_CP043499.1"/>
</dbReference>
<evidence type="ECO:0000256" key="11">
    <source>
        <dbReference type="SAM" id="SignalP"/>
    </source>
</evidence>
<evidence type="ECO:0000256" key="1">
    <source>
        <dbReference type="ARBA" id="ARBA00004236"/>
    </source>
</evidence>
<reference evidence="13 14" key="1">
    <citation type="submission" date="2019-08" db="EMBL/GenBank/DDBJ databases">
        <title>Prosopis cineraria nodule microbiome.</title>
        <authorList>
            <person name="Ali R."/>
            <person name="Chaluvadi S.R."/>
            <person name="Wang X."/>
        </authorList>
    </citation>
    <scope>NUCLEOTIDE SEQUENCE [LARGE SCALE GENOMIC DNA]</scope>
    <source>
        <strain evidence="13 14">BG7</strain>
        <plasmid evidence="13 14">unnamed</plasmid>
    </source>
</reference>
<dbReference type="InterPro" id="IPR009056">
    <property type="entry name" value="Cyt_c-like_dom"/>
</dbReference>
<evidence type="ECO:0000256" key="9">
    <source>
        <dbReference type="PIRSR" id="PIRSR000018-50"/>
    </source>
</evidence>
<gene>
    <name evidence="13" type="ORF">FZ934_23155</name>
</gene>
<evidence type="ECO:0000256" key="2">
    <source>
        <dbReference type="ARBA" id="ARBA00022475"/>
    </source>
</evidence>
<feature type="signal peptide" evidence="11">
    <location>
        <begin position="1"/>
        <end position="21"/>
    </location>
</feature>
<feature type="binding site" description="covalent" evidence="9">
    <location>
        <position position="47"/>
    </location>
    <ligand>
        <name>heme c</name>
        <dbReference type="ChEBI" id="CHEBI:61717"/>
        <label>1</label>
    </ligand>
</feature>
<dbReference type="Pfam" id="PF00034">
    <property type="entry name" value="Cytochrom_C"/>
    <property type="match status" value="3"/>
</dbReference>
<feature type="binding site" description="axial binding residue" evidence="10">
    <location>
        <position position="315"/>
    </location>
    <ligand>
        <name>heme c</name>
        <dbReference type="ChEBI" id="CHEBI:61717"/>
        <label>3</label>
    </ligand>
    <ligandPart>
        <name>Fe</name>
        <dbReference type="ChEBI" id="CHEBI:18248"/>
    </ligandPart>
</feature>
<feature type="binding site" description="covalent" evidence="9">
    <location>
        <position position="193"/>
    </location>
    <ligand>
        <name>heme c</name>
        <dbReference type="ChEBI" id="CHEBI:61717"/>
        <label>2</label>
    </ligand>
</feature>
<dbReference type="GO" id="GO:0020037">
    <property type="term" value="F:heme binding"/>
    <property type="evidence" value="ECO:0007669"/>
    <property type="project" value="InterPro"/>
</dbReference>
<keyword evidence="4 10" id="KW-0479">Metal-binding</keyword>
<feature type="binding site" description="axial binding residue" evidence="10">
    <location>
        <position position="48"/>
    </location>
    <ligand>
        <name>heme c</name>
        <dbReference type="ChEBI" id="CHEBI:61717"/>
        <label>1</label>
    </ligand>
    <ligandPart>
        <name>Fe</name>
        <dbReference type="ChEBI" id="CHEBI:18248"/>
    </ligandPart>
</feature>
<dbReference type="InterPro" id="IPR051459">
    <property type="entry name" value="Cytochrome_c-type_DH"/>
</dbReference>
<dbReference type="OrthoDB" id="9811281at2"/>
<dbReference type="GO" id="GO:0009055">
    <property type="term" value="F:electron transfer activity"/>
    <property type="evidence" value="ECO:0007669"/>
    <property type="project" value="InterPro"/>
</dbReference>
<feature type="binding site" description="axial binding residue" evidence="10">
    <location>
        <position position="194"/>
    </location>
    <ligand>
        <name>heme c</name>
        <dbReference type="ChEBI" id="CHEBI:61717"/>
        <label>2</label>
    </ligand>
    <ligandPart>
        <name>Fe</name>
        <dbReference type="ChEBI" id="CHEBI:18248"/>
    </ligandPart>
</feature>
<dbReference type="PROSITE" id="PS51007">
    <property type="entry name" value="CYTC"/>
    <property type="match status" value="3"/>
</dbReference>
<dbReference type="PANTHER" id="PTHR35008">
    <property type="entry name" value="BLL4482 PROTEIN-RELATED"/>
    <property type="match status" value="1"/>
</dbReference>
<dbReference type="PIRSF" id="PIRSF000018">
    <property type="entry name" value="Mb_ADH_cyt_c"/>
    <property type="match status" value="1"/>
</dbReference>
<evidence type="ECO:0000256" key="6">
    <source>
        <dbReference type="ARBA" id="ARBA00022737"/>
    </source>
</evidence>
<geneLocation type="plasmid" evidence="13 14">
    <name>unnamed</name>
</geneLocation>
<comment type="subcellular location">
    <subcellularLocation>
        <location evidence="1">Cell membrane</location>
    </subcellularLocation>
</comment>
<feature type="domain" description="Cytochrome c" evidence="12">
    <location>
        <begin position="175"/>
        <end position="283"/>
    </location>
</feature>
<dbReference type="GO" id="GO:0016614">
    <property type="term" value="F:oxidoreductase activity, acting on CH-OH group of donors"/>
    <property type="evidence" value="ECO:0007669"/>
    <property type="project" value="InterPro"/>
</dbReference>
<evidence type="ECO:0000256" key="7">
    <source>
        <dbReference type="ARBA" id="ARBA00023004"/>
    </source>
</evidence>
<feature type="chain" id="PRO_5024942738" evidence="11">
    <location>
        <begin position="22"/>
        <end position="409"/>
    </location>
</feature>
<feature type="domain" description="Cytochrome c" evidence="12">
    <location>
        <begin position="30"/>
        <end position="133"/>
    </location>
</feature>
<dbReference type="Proteomes" id="UP000326881">
    <property type="component" value="Plasmid unnamed"/>
</dbReference>
<dbReference type="InterPro" id="IPR036909">
    <property type="entry name" value="Cyt_c-like_dom_sf"/>
</dbReference>
<keyword evidence="6" id="KW-0677">Repeat</keyword>
<evidence type="ECO:0000256" key="5">
    <source>
        <dbReference type="ARBA" id="ARBA00022729"/>
    </source>
</evidence>
<evidence type="ECO:0000256" key="3">
    <source>
        <dbReference type="ARBA" id="ARBA00022617"/>
    </source>
</evidence>
<evidence type="ECO:0000313" key="14">
    <source>
        <dbReference type="Proteomes" id="UP000326881"/>
    </source>
</evidence>
<keyword evidence="13" id="KW-0614">Plasmid</keyword>
<evidence type="ECO:0000313" key="13">
    <source>
        <dbReference type="EMBL" id="QFY63198.1"/>
    </source>
</evidence>
<dbReference type="KEGG" id="rgr:FZ934_23155"/>
<dbReference type="SUPFAM" id="SSF46626">
    <property type="entry name" value="Cytochrome c"/>
    <property type="match status" value="3"/>
</dbReference>
<keyword evidence="3 9" id="KW-0349">Heme</keyword>
<dbReference type="PANTHER" id="PTHR35008:SF8">
    <property type="entry name" value="ALCOHOL DEHYDROGENASE CYTOCHROME C SUBUNIT"/>
    <property type="match status" value="1"/>
</dbReference>
<dbReference type="InterPro" id="IPR014353">
    <property type="entry name" value="Membr-bd_ADH_cyt_c"/>
</dbReference>
<feature type="domain" description="Cytochrome c" evidence="12">
    <location>
        <begin position="298"/>
        <end position="388"/>
    </location>
</feature>
<feature type="binding site" description="covalent" evidence="9">
    <location>
        <position position="314"/>
    </location>
    <ligand>
        <name>heme c</name>
        <dbReference type="ChEBI" id="CHEBI:61717"/>
        <label>3</label>
    </ligand>
</feature>
<feature type="binding site" description="covalent" evidence="9">
    <location>
        <position position="311"/>
    </location>
    <ligand>
        <name>heme c</name>
        <dbReference type="ChEBI" id="CHEBI:61717"/>
        <label>3</label>
    </ligand>
</feature>
<evidence type="ECO:0000256" key="10">
    <source>
        <dbReference type="PIRSR" id="PIRSR000018-51"/>
    </source>
</evidence>
<evidence type="ECO:0000256" key="4">
    <source>
        <dbReference type="ARBA" id="ARBA00022723"/>
    </source>
</evidence>
<keyword evidence="7 10" id="KW-0408">Iron</keyword>
<feature type="binding site" description="covalent" evidence="9">
    <location>
        <position position="190"/>
    </location>
    <ligand>
        <name>heme c</name>
        <dbReference type="ChEBI" id="CHEBI:61717"/>
        <label>2</label>
    </ligand>
</feature>
<keyword evidence="8" id="KW-0472">Membrane</keyword>
<protein>
    <submittedName>
        <fullName evidence="13">Cytochrome c</fullName>
    </submittedName>
</protein>
<sequence>MRNSLLIAAGALALVAHSAAAQSAREDSFEQIDKGRYLATLGDCSACHTAPGGKPFAGGVVLKTPFGDLVGPNITPDPETGIGRMTPDEFQKVMSEGEGRGGYHLYGAMPFTAYTKVSKEDNAAIFAYLQSLEPVNNKVETNQLPFPFDVRASLSVWNALNFDKGEFKPDASKTPDWNRGAYIVQGLAHCGTCHTPKNMMGGDKNSQFLQGGNLDNWYAPDITTDAHKGIGAWTEDDIVAYLKTGTNRFDIASGPMAEEVEKSSQHWTDADLKAVATYLKDSGEITIVVPQPIPASDGRMVAGAAIYADRCSACHTPNGAGVPKLFPQLASAAFVNNDDATNLMRVVLAGSQSGGTHAAPTGPSMPSFAWNLSDKDVANVLTYVRNSWGNAAPAVEASQVEKLREALRD</sequence>
<evidence type="ECO:0000256" key="8">
    <source>
        <dbReference type="ARBA" id="ARBA00023136"/>
    </source>
</evidence>
<dbReference type="Gene3D" id="1.10.760.10">
    <property type="entry name" value="Cytochrome c-like domain"/>
    <property type="match status" value="3"/>
</dbReference>
<keyword evidence="14" id="KW-1185">Reference proteome</keyword>
<name>A0A5Q0CBC1_9HYPH</name>